<gene>
    <name evidence="1" type="ORF">Mal48_03910</name>
</gene>
<dbReference type="KEGG" id="tpol:Mal48_03910"/>
<dbReference type="EMBL" id="CP036267">
    <property type="protein sequence ID" value="QDT31159.1"/>
    <property type="molecule type" value="Genomic_DNA"/>
</dbReference>
<name>A0A517QHQ4_9PLAN</name>
<sequence>MSQQLENMTLRNKLNEAERLIRELIHHIEHGYIPKAHLLRRTARKGNAPKEQHEITDMTVRGGVEKVLKSDQFSRQLCHQLQGFLGSIEQDVNKIIGN</sequence>
<reference evidence="1 2" key="1">
    <citation type="submission" date="2019-02" db="EMBL/GenBank/DDBJ databases">
        <title>Deep-cultivation of Planctomycetes and their phenomic and genomic characterization uncovers novel biology.</title>
        <authorList>
            <person name="Wiegand S."/>
            <person name="Jogler M."/>
            <person name="Boedeker C."/>
            <person name="Pinto D."/>
            <person name="Vollmers J."/>
            <person name="Rivas-Marin E."/>
            <person name="Kohn T."/>
            <person name="Peeters S.H."/>
            <person name="Heuer A."/>
            <person name="Rast P."/>
            <person name="Oberbeckmann S."/>
            <person name="Bunk B."/>
            <person name="Jeske O."/>
            <person name="Meyerdierks A."/>
            <person name="Storesund J.E."/>
            <person name="Kallscheuer N."/>
            <person name="Luecker S."/>
            <person name="Lage O.M."/>
            <person name="Pohl T."/>
            <person name="Merkel B.J."/>
            <person name="Hornburger P."/>
            <person name="Mueller R.-W."/>
            <person name="Bruemmer F."/>
            <person name="Labrenz M."/>
            <person name="Spormann A.M."/>
            <person name="Op den Camp H."/>
            <person name="Overmann J."/>
            <person name="Amann R."/>
            <person name="Jetten M.S.M."/>
            <person name="Mascher T."/>
            <person name="Medema M.H."/>
            <person name="Devos D.P."/>
            <person name="Kaster A.-K."/>
            <person name="Ovreas L."/>
            <person name="Rohde M."/>
            <person name="Galperin M.Y."/>
            <person name="Jogler C."/>
        </authorList>
    </citation>
    <scope>NUCLEOTIDE SEQUENCE [LARGE SCALE GENOMIC DNA]</scope>
    <source>
        <strain evidence="1 2">Mal48</strain>
    </source>
</reference>
<dbReference type="RefSeq" id="WP_145195532.1">
    <property type="nucleotide sequence ID" value="NZ_CP036267.1"/>
</dbReference>
<dbReference type="AlphaFoldDB" id="A0A517QHQ4"/>
<dbReference type="OrthoDB" id="286978at2"/>
<organism evidence="1 2">
    <name type="scientific">Thalassoglobus polymorphus</name>
    <dbReference type="NCBI Taxonomy" id="2527994"/>
    <lineage>
        <taxon>Bacteria</taxon>
        <taxon>Pseudomonadati</taxon>
        <taxon>Planctomycetota</taxon>
        <taxon>Planctomycetia</taxon>
        <taxon>Planctomycetales</taxon>
        <taxon>Planctomycetaceae</taxon>
        <taxon>Thalassoglobus</taxon>
    </lineage>
</organism>
<dbReference type="Proteomes" id="UP000315724">
    <property type="component" value="Chromosome"/>
</dbReference>
<proteinExistence type="predicted"/>
<evidence type="ECO:0000313" key="1">
    <source>
        <dbReference type="EMBL" id="QDT31159.1"/>
    </source>
</evidence>
<accession>A0A517QHQ4</accession>
<keyword evidence="2" id="KW-1185">Reference proteome</keyword>
<protein>
    <submittedName>
        <fullName evidence="1">Uncharacterized protein</fullName>
    </submittedName>
</protein>
<evidence type="ECO:0000313" key="2">
    <source>
        <dbReference type="Proteomes" id="UP000315724"/>
    </source>
</evidence>